<dbReference type="Proteomes" id="UP000707352">
    <property type="component" value="Unassembled WGS sequence"/>
</dbReference>
<sequence length="433" mass="48670">MAFEDTLPEEEVQHRIETRVSLGHFMANILRAAGAEKADVQQSFAKHLCDTAKLLDGFLRSDGRIARMDYLPGKYWPAQRGRRFAFIDGGVANVALPGAAPLAIRVGAYLVRPGREGADREDFAVQMHFVDDLYDPAQDVYDNDFEDIAKLRDAARIIAEAGACRSLFEEAGDIDALLIQGPLINPVSPYGTPGFPAYTASASEKLCRQAGLSDRDRHFIPLYLRILRDLRDRGSIVAGVVERDGGGRRFIKNVLDQMVERGKLDNARRTRAENFLKKYSLSDTQLLDLILREGEYVLPLAINRQGGPDEQNKWPKKWENEIGQFPLALTTFLKPSENVQPLRVETFEGTASDDLLSLVLHTSRLLPRYGFPVGLDVVDRFAKVPDWMGRQIATGHKVNLLRKAFATDNEKVRDFSIRMLSASGRDWLYRPKI</sequence>
<feature type="domain" description="NurA" evidence="1">
    <location>
        <begin position="82"/>
        <end position="384"/>
    </location>
</feature>
<evidence type="ECO:0000313" key="3">
    <source>
        <dbReference type="Proteomes" id="UP000707352"/>
    </source>
</evidence>
<name>A0ABX0V7T7_9HYPH</name>
<proteinExistence type="predicted"/>
<comment type="caution">
    <text evidence="2">The sequence shown here is derived from an EMBL/GenBank/DDBJ whole genome shotgun (WGS) entry which is preliminary data.</text>
</comment>
<evidence type="ECO:0000259" key="1">
    <source>
        <dbReference type="SMART" id="SM00933"/>
    </source>
</evidence>
<keyword evidence="3" id="KW-1185">Reference proteome</keyword>
<reference evidence="2 3" key="1">
    <citation type="submission" date="2020-03" db="EMBL/GenBank/DDBJ databases">
        <title>The genome sequence of Microvirga sp. c23x22.</title>
        <authorList>
            <person name="Zhang X."/>
        </authorList>
    </citation>
    <scope>NUCLEOTIDE SEQUENCE [LARGE SCALE GENOMIC DNA]</scope>
    <source>
        <strain evidence="3">c23x22</strain>
    </source>
</reference>
<evidence type="ECO:0000313" key="2">
    <source>
        <dbReference type="EMBL" id="NIX75266.1"/>
    </source>
</evidence>
<dbReference type="InterPro" id="IPR018977">
    <property type="entry name" value="NurA_domain"/>
</dbReference>
<dbReference type="SMART" id="SM00933">
    <property type="entry name" value="NurA"/>
    <property type="match status" value="1"/>
</dbReference>
<gene>
    <name evidence="2" type="ORF">HB375_01395</name>
</gene>
<protein>
    <submittedName>
        <fullName evidence="2">DNA double-strand break repair nuclease NurA</fullName>
    </submittedName>
</protein>
<organism evidence="2 3">
    <name type="scientific">Microvirga terricola</name>
    <dbReference type="NCBI Taxonomy" id="2719797"/>
    <lineage>
        <taxon>Bacteria</taxon>
        <taxon>Pseudomonadati</taxon>
        <taxon>Pseudomonadota</taxon>
        <taxon>Alphaproteobacteria</taxon>
        <taxon>Hyphomicrobiales</taxon>
        <taxon>Methylobacteriaceae</taxon>
        <taxon>Microvirga</taxon>
    </lineage>
</organism>
<accession>A0ABX0V7T7</accession>
<dbReference type="Pfam" id="PF09376">
    <property type="entry name" value="NurA"/>
    <property type="match status" value="1"/>
</dbReference>
<dbReference type="RefSeq" id="WP_167671162.1">
    <property type="nucleotide sequence ID" value="NZ_JAATJS010000001.1"/>
</dbReference>
<dbReference type="EMBL" id="JAATJS010000001">
    <property type="protein sequence ID" value="NIX75266.1"/>
    <property type="molecule type" value="Genomic_DNA"/>
</dbReference>